<dbReference type="RefSeq" id="WP_086966411.1">
    <property type="nucleotide sequence ID" value="NZ_FCOJ02000007.1"/>
</dbReference>
<dbReference type="EMBL" id="FCOJ02000007">
    <property type="protein sequence ID" value="SAK50307.1"/>
    <property type="molecule type" value="Genomic_DNA"/>
</dbReference>
<evidence type="ECO:0000313" key="2">
    <source>
        <dbReference type="Proteomes" id="UP000054596"/>
    </source>
</evidence>
<accession>A0A157ZZJ3</accession>
<reference evidence="1" key="1">
    <citation type="submission" date="2016-01" db="EMBL/GenBank/DDBJ databases">
        <authorList>
            <person name="Peeters C."/>
        </authorList>
    </citation>
    <scope>NUCLEOTIDE SEQUENCE [LARGE SCALE GENOMIC DNA]</scope>
    <source>
        <strain evidence="1">LMG 29325</strain>
    </source>
</reference>
<organism evidence="1 2">
    <name type="scientific">Caballeronia glebae</name>
    <dbReference type="NCBI Taxonomy" id="1777143"/>
    <lineage>
        <taxon>Bacteria</taxon>
        <taxon>Pseudomonadati</taxon>
        <taxon>Pseudomonadota</taxon>
        <taxon>Betaproteobacteria</taxon>
        <taxon>Burkholderiales</taxon>
        <taxon>Burkholderiaceae</taxon>
        <taxon>Caballeronia</taxon>
    </lineage>
</organism>
<dbReference type="Proteomes" id="UP000054596">
    <property type="component" value="Unassembled WGS sequence"/>
</dbReference>
<name>A0A157ZZJ3_9BURK</name>
<dbReference type="OrthoDB" id="9154435at2"/>
<gene>
    <name evidence="1" type="ORF">AWB82_01394</name>
</gene>
<proteinExistence type="predicted"/>
<keyword evidence="2" id="KW-1185">Reference proteome</keyword>
<comment type="caution">
    <text evidence="1">The sequence shown here is derived from an EMBL/GenBank/DDBJ whole genome shotgun (WGS) entry which is preliminary data.</text>
</comment>
<evidence type="ECO:0000313" key="1">
    <source>
        <dbReference type="EMBL" id="SAK50307.1"/>
    </source>
</evidence>
<dbReference type="AlphaFoldDB" id="A0A157ZZJ3"/>
<dbReference type="STRING" id="1777143.AWB82_01394"/>
<sequence>MSLKGSVDDADWTVTCSTEQTPRGVECSISVEQRNVEGGRFMHRFRHAHTFANEREAVLAGLHEGMNWIRLKAANTIDV</sequence>
<protein>
    <submittedName>
        <fullName evidence="1">UDP-glucose 4-epimerase</fullName>
    </submittedName>
</protein>